<name>A0A2K0T432_9HYPO</name>
<comment type="caution">
    <text evidence="2">The sequence shown here is derived from an EMBL/GenBank/DDBJ whole genome shotgun (WGS) entry which is preliminary data.</text>
</comment>
<sequence>MSYSSGPIPENADEYADWNMYMPLIADDADNAGFRIKNAPGGESHRVLITGYDRPKATAVRGRLFHVVHGIMGNGNSNPATLIVFEWLLIPGRLRRRFRDVSIDVTFSPCGRRPGKKLDADLSSYTPKVMSIAPSVPLKSYFSSRDVTRETQNKVAINLGYQPYASFSPEISKKSTEVTFRTDYRFVAGYASLVKKTWGEPNSVHWTLQENAPQESGVPYVLRTAVVIQRVVGDYGLFSAAVNITVNVSVIENATETLKKLVGLVPDDDPVTFDPKLVDVKHGPAVLYGSRDVVNRQSPCDVNNLGAEDLTKFLIEDDDAKWRVDTGSTGNSRGEPGEKNSVLGSAESEE</sequence>
<protein>
    <submittedName>
        <fullName evidence="2">Uncharacterized protein</fullName>
    </submittedName>
</protein>
<dbReference type="EMBL" id="MTYH01000071">
    <property type="protein sequence ID" value="PNP40279.1"/>
    <property type="molecule type" value="Genomic_DNA"/>
</dbReference>
<proteinExistence type="predicted"/>
<gene>
    <name evidence="2" type="ORF">TGAMA5MH_07808</name>
</gene>
<feature type="region of interest" description="Disordered" evidence="1">
    <location>
        <begin position="323"/>
        <end position="350"/>
    </location>
</feature>
<organism evidence="2 3">
    <name type="scientific">Trichoderma gamsii</name>
    <dbReference type="NCBI Taxonomy" id="398673"/>
    <lineage>
        <taxon>Eukaryota</taxon>
        <taxon>Fungi</taxon>
        <taxon>Dikarya</taxon>
        <taxon>Ascomycota</taxon>
        <taxon>Pezizomycotina</taxon>
        <taxon>Sordariomycetes</taxon>
        <taxon>Hypocreomycetidae</taxon>
        <taxon>Hypocreales</taxon>
        <taxon>Hypocreaceae</taxon>
        <taxon>Trichoderma</taxon>
    </lineage>
</organism>
<dbReference type="Proteomes" id="UP000236546">
    <property type="component" value="Unassembled WGS sequence"/>
</dbReference>
<dbReference type="AlphaFoldDB" id="A0A2K0T432"/>
<evidence type="ECO:0000313" key="2">
    <source>
        <dbReference type="EMBL" id="PNP40279.1"/>
    </source>
</evidence>
<evidence type="ECO:0000256" key="1">
    <source>
        <dbReference type="SAM" id="MobiDB-lite"/>
    </source>
</evidence>
<reference evidence="2 3" key="1">
    <citation type="submission" date="2017-02" db="EMBL/GenBank/DDBJ databases">
        <title>Genomes of Trichoderma spp. with biocontrol activity.</title>
        <authorList>
            <person name="Gardiner D."/>
            <person name="Kazan K."/>
            <person name="Vos C."/>
            <person name="Harvey P."/>
        </authorList>
    </citation>
    <scope>NUCLEOTIDE SEQUENCE [LARGE SCALE GENOMIC DNA]</scope>
    <source>
        <strain evidence="2 3">A5MH</strain>
    </source>
</reference>
<evidence type="ECO:0000313" key="3">
    <source>
        <dbReference type="Proteomes" id="UP000236546"/>
    </source>
</evidence>
<accession>A0A2K0T432</accession>
<dbReference type="OrthoDB" id="5030973at2759"/>